<sequence length="166" mass="17706">MHRVVADITLLNAKSYHGHEYACVPFSVCSSHGEITGCWCSLSISNKAIANTASATNRGPSLIGSEGVKLCTTKGHGRVCFERVWAVVQQDTRMRSGAVELGVPDCTCMHHPSIMRSSTSTRKQNLHAGDEGSNGKCREIGGSKGGFALGSAWSVLRRIGQQDCAI</sequence>
<accession>A0A6G1K1N2</accession>
<protein>
    <submittedName>
        <fullName evidence="2">Uncharacterized protein</fullName>
    </submittedName>
</protein>
<keyword evidence="3" id="KW-1185">Reference proteome</keyword>
<dbReference type="EMBL" id="MU005775">
    <property type="protein sequence ID" value="KAF2706708.1"/>
    <property type="molecule type" value="Genomic_DNA"/>
</dbReference>
<dbReference type="AlphaFoldDB" id="A0A6G1K1N2"/>
<proteinExistence type="predicted"/>
<reference evidence="2" key="1">
    <citation type="journal article" date="2020" name="Stud. Mycol.">
        <title>101 Dothideomycetes genomes: a test case for predicting lifestyles and emergence of pathogens.</title>
        <authorList>
            <person name="Haridas S."/>
            <person name="Albert R."/>
            <person name="Binder M."/>
            <person name="Bloem J."/>
            <person name="Labutti K."/>
            <person name="Salamov A."/>
            <person name="Andreopoulos B."/>
            <person name="Baker S."/>
            <person name="Barry K."/>
            <person name="Bills G."/>
            <person name="Bluhm B."/>
            <person name="Cannon C."/>
            <person name="Castanera R."/>
            <person name="Culley D."/>
            <person name="Daum C."/>
            <person name="Ezra D."/>
            <person name="Gonzalez J."/>
            <person name="Henrissat B."/>
            <person name="Kuo A."/>
            <person name="Liang C."/>
            <person name="Lipzen A."/>
            <person name="Lutzoni F."/>
            <person name="Magnuson J."/>
            <person name="Mondo S."/>
            <person name="Nolan M."/>
            <person name="Ohm R."/>
            <person name="Pangilinan J."/>
            <person name="Park H.-J."/>
            <person name="Ramirez L."/>
            <person name="Alfaro M."/>
            <person name="Sun H."/>
            <person name="Tritt A."/>
            <person name="Yoshinaga Y."/>
            <person name="Zwiers L.-H."/>
            <person name="Turgeon B."/>
            <person name="Goodwin S."/>
            <person name="Spatafora J."/>
            <person name="Crous P."/>
            <person name="Grigoriev I."/>
        </authorList>
    </citation>
    <scope>NUCLEOTIDE SEQUENCE</scope>
    <source>
        <strain evidence="2">CBS 279.74</strain>
    </source>
</reference>
<organism evidence="2 3">
    <name type="scientific">Pleomassaria siparia CBS 279.74</name>
    <dbReference type="NCBI Taxonomy" id="1314801"/>
    <lineage>
        <taxon>Eukaryota</taxon>
        <taxon>Fungi</taxon>
        <taxon>Dikarya</taxon>
        <taxon>Ascomycota</taxon>
        <taxon>Pezizomycotina</taxon>
        <taxon>Dothideomycetes</taxon>
        <taxon>Pleosporomycetidae</taxon>
        <taxon>Pleosporales</taxon>
        <taxon>Pleomassariaceae</taxon>
        <taxon>Pleomassaria</taxon>
    </lineage>
</organism>
<feature type="region of interest" description="Disordered" evidence="1">
    <location>
        <begin position="116"/>
        <end position="137"/>
    </location>
</feature>
<evidence type="ECO:0000313" key="2">
    <source>
        <dbReference type="EMBL" id="KAF2706708.1"/>
    </source>
</evidence>
<dbReference type="Proteomes" id="UP000799428">
    <property type="component" value="Unassembled WGS sequence"/>
</dbReference>
<evidence type="ECO:0000313" key="3">
    <source>
        <dbReference type="Proteomes" id="UP000799428"/>
    </source>
</evidence>
<evidence type="ECO:0000256" key="1">
    <source>
        <dbReference type="SAM" id="MobiDB-lite"/>
    </source>
</evidence>
<gene>
    <name evidence="2" type="ORF">K504DRAFT_63331</name>
</gene>
<name>A0A6G1K1N2_9PLEO</name>